<dbReference type="Proteomes" id="UP000245207">
    <property type="component" value="Unassembled WGS sequence"/>
</dbReference>
<dbReference type="InterPro" id="IPR029017">
    <property type="entry name" value="Enolase-like_N"/>
</dbReference>
<dbReference type="InterPro" id="IPR000941">
    <property type="entry name" value="Enolase"/>
</dbReference>
<dbReference type="GO" id="GO:0000287">
    <property type="term" value="F:magnesium ion binding"/>
    <property type="evidence" value="ECO:0007669"/>
    <property type="project" value="InterPro"/>
</dbReference>
<dbReference type="AlphaFoldDB" id="A0A2U1M3I2"/>
<keyword evidence="4" id="KW-1185">Reference proteome</keyword>
<comment type="caution">
    <text evidence="3">The sequence shown here is derived from an EMBL/GenBank/DDBJ whole genome shotgun (WGS) entry which is preliminary data.</text>
</comment>
<reference evidence="3 4" key="1">
    <citation type="journal article" date="2018" name="Mol. Plant">
        <title>The genome of Artemisia annua provides insight into the evolution of Asteraceae family and artemisinin biosynthesis.</title>
        <authorList>
            <person name="Shen Q."/>
            <person name="Zhang L."/>
            <person name="Liao Z."/>
            <person name="Wang S."/>
            <person name="Yan T."/>
            <person name="Shi P."/>
            <person name="Liu M."/>
            <person name="Fu X."/>
            <person name="Pan Q."/>
            <person name="Wang Y."/>
            <person name="Lv Z."/>
            <person name="Lu X."/>
            <person name="Zhang F."/>
            <person name="Jiang W."/>
            <person name="Ma Y."/>
            <person name="Chen M."/>
            <person name="Hao X."/>
            <person name="Li L."/>
            <person name="Tang Y."/>
            <person name="Lv G."/>
            <person name="Zhou Y."/>
            <person name="Sun X."/>
            <person name="Brodelius P.E."/>
            <person name="Rose J.K.C."/>
            <person name="Tang K."/>
        </authorList>
    </citation>
    <scope>NUCLEOTIDE SEQUENCE [LARGE SCALE GENOMIC DNA]</scope>
    <source>
        <strain evidence="4">cv. Huhao1</strain>
        <tissue evidence="3">Leaf</tissue>
    </source>
</reference>
<gene>
    <name evidence="3" type="ORF">CTI12_AA421630</name>
</gene>
<sequence>MEIFMLQLEVANQFLLTRQYGANLVEAVDNVNSIIARALIGKDPTEQTKIDNFMVQELDETLKEWGWCKQKLAANAILAVSLAVCKAGATVMEMLIVEVFVCLKFKVSLKLFQEQKFLETGKVSFRNLKDVDFDVERLMKEIESVMKPPNGAHADGDYDDVDKDFSSGMYLDDYEDSDYEEADDS</sequence>
<evidence type="ECO:0000259" key="2">
    <source>
        <dbReference type="SMART" id="SM01193"/>
    </source>
</evidence>
<evidence type="ECO:0000313" key="3">
    <source>
        <dbReference type="EMBL" id="PWA55803.1"/>
    </source>
</evidence>
<dbReference type="STRING" id="35608.A0A2U1M3I2"/>
<dbReference type="Pfam" id="PF03952">
    <property type="entry name" value="Enolase_N"/>
    <property type="match status" value="1"/>
</dbReference>
<accession>A0A2U1M3I2</accession>
<protein>
    <submittedName>
        <fullName evidence="3">Enolase domain-containing protein</fullName>
    </submittedName>
</protein>
<evidence type="ECO:0000256" key="1">
    <source>
        <dbReference type="SAM" id="MobiDB-lite"/>
    </source>
</evidence>
<dbReference type="PANTHER" id="PTHR11902:SF46">
    <property type="entry name" value="ENOLASE 2"/>
    <property type="match status" value="1"/>
</dbReference>
<organism evidence="3 4">
    <name type="scientific">Artemisia annua</name>
    <name type="common">Sweet wormwood</name>
    <dbReference type="NCBI Taxonomy" id="35608"/>
    <lineage>
        <taxon>Eukaryota</taxon>
        <taxon>Viridiplantae</taxon>
        <taxon>Streptophyta</taxon>
        <taxon>Embryophyta</taxon>
        <taxon>Tracheophyta</taxon>
        <taxon>Spermatophyta</taxon>
        <taxon>Magnoliopsida</taxon>
        <taxon>eudicotyledons</taxon>
        <taxon>Gunneridae</taxon>
        <taxon>Pentapetalae</taxon>
        <taxon>asterids</taxon>
        <taxon>campanulids</taxon>
        <taxon>Asterales</taxon>
        <taxon>Asteraceae</taxon>
        <taxon>Asteroideae</taxon>
        <taxon>Anthemideae</taxon>
        <taxon>Artemisiinae</taxon>
        <taxon>Artemisia</taxon>
    </lineage>
</organism>
<dbReference type="GO" id="GO:0000015">
    <property type="term" value="C:phosphopyruvate hydratase complex"/>
    <property type="evidence" value="ECO:0007669"/>
    <property type="project" value="InterPro"/>
</dbReference>
<dbReference type="EMBL" id="PKPP01006657">
    <property type="protein sequence ID" value="PWA55803.1"/>
    <property type="molecule type" value="Genomic_DNA"/>
</dbReference>
<dbReference type="PANTHER" id="PTHR11902">
    <property type="entry name" value="ENOLASE"/>
    <property type="match status" value="1"/>
</dbReference>
<feature type="domain" description="Enolase N-terminal" evidence="2">
    <location>
        <begin position="2"/>
        <end position="100"/>
    </location>
</feature>
<dbReference type="GO" id="GO:0006096">
    <property type="term" value="P:glycolytic process"/>
    <property type="evidence" value="ECO:0007669"/>
    <property type="project" value="InterPro"/>
</dbReference>
<evidence type="ECO:0000313" key="4">
    <source>
        <dbReference type="Proteomes" id="UP000245207"/>
    </source>
</evidence>
<dbReference type="InterPro" id="IPR020811">
    <property type="entry name" value="Enolase_N"/>
</dbReference>
<dbReference type="SUPFAM" id="SSF54826">
    <property type="entry name" value="Enolase N-terminal domain-like"/>
    <property type="match status" value="1"/>
</dbReference>
<dbReference type="OrthoDB" id="1888413at2759"/>
<dbReference type="Gene3D" id="3.30.390.10">
    <property type="entry name" value="Enolase-like, N-terminal domain"/>
    <property type="match status" value="1"/>
</dbReference>
<proteinExistence type="predicted"/>
<feature type="compositionally biased region" description="Acidic residues" evidence="1">
    <location>
        <begin position="172"/>
        <end position="185"/>
    </location>
</feature>
<name>A0A2U1M3I2_ARTAN</name>
<feature type="region of interest" description="Disordered" evidence="1">
    <location>
        <begin position="146"/>
        <end position="185"/>
    </location>
</feature>
<dbReference type="SMART" id="SM01193">
    <property type="entry name" value="Enolase_N"/>
    <property type="match status" value="1"/>
</dbReference>
<dbReference type="GO" id="GO:0004634">
    <property type="term" value="F:phosphopyruvate hydratase activity"/>
    <property type="evidence" value="ECO:0007669"/>
    <property type="project" value="InterPro"/>
</dbReference>